<evidence type="ECO:0000313" key="2">
    <source>
        <dbReference type="EMBL" id="EET58985.1"/>
    </source>
</evidence>
<sequence>MKWAKEKLFLLIFFVLIVVGMPVVHAQDVTSETIEKAYMEFLHESVSPGAYYAIENLGVDQMPVLLIGKEGQTEENGEILFTACDIYYYTGGQVTGGGSVAGLSVPLRIARKEGQDYIQSSHNAHSKCFTFLKESGLYYYEYDSNEALEAGVTQEENGEFYACGERFGEYISEYADMGPVCFRKNTDSDFDSIAFYQTWVQEHMEKTLGICETGTFTRTMPGAMPGWCEQSGIITSYCADFNDNGREECLVIYLQEESNGKMLHLTALSVDEAGEVRQQDIRIVGIDINLGNDTRIYVTKGKAGGDIIVQNFHTLNGCADNIYIFEITSDGAFFLKSWILDPGESPGIILCSKWALEEGAGMLCDAEWEGWQTTLLYENDATADCAEDSAYGDCLNEALGVYDLHASVSETMFGRSMWLLDEKEKMLKLAQIYGKFGSDAGEYRYDYGIFNYTDLKDGAGNESSDEILPDSDIRYLSDSEILDMSLQVLNYAKNEIYARKGRRSRSVELQQYFDSKSWYRGTIEPGDFDEGVLNAYEQKNVQMLSSREHEINPEGYRTDQMGYSFDVVNDYIAAKQEDSE</sequence>
<dbReference type="Proteomes" id="UP000005561">
    <property type="component" value="Unassembled WGS sequence"/>
</dbReference>
<comment type="caution">
    <text evidence="2">The sequence shown here is derived from an EMBL/GenBank/DDBJ whole genome shotgun (WGS) entry which is preliminary data.</text>
</comment>
<name>C6LKA4_9FIRM</name>
<dbReference type="EMBL" id="ACCL02000023">
    <property type="protein sequence ID" value="EET58985.1"/>
    <property type="molecule type" value="Genomic_DNA"/>
</dbReference>
<reference evidence="2" key="1">
    <citation type="submission" date="2009-07" db="EMBL/GenBank/DDBJ databases">
        <authorList>
            <person name="Weinstock G."/>
            <person name="Sodergren E."/>
            <person name="Clifton S."/>
            <person name="Fulton L."/>
            <person name="Fulton B."/>
            <person name="Courtney L."/>
            <person name="Fronick C."/>
            <person name="Harrison M."/>
            <person name="Strong C."/>
            <person name="Farmer C."/>
            <person name="Delahaunty K."/>
            <person name="Markovic C."/>
            <person name="Hall O."/>
            <person name="Minx P."/>
            <person name="Tomlinson C."/>
            <person name="Mitreva M."/>
            <person name="Nelson J."/>
            <person name="Hou S."/>
            <person name="Wollam A."/>
            <person name="Pepin K.H."/>
            <person name="Johnson M."/>
            <person name="Bhonagiri V."/>
            <person name="Nash W.E."/>
            <person name="Warren W."/>
            <person name="Chinwalla A."/>
            <person name="Mardis E.R."/>
            <person name="Wilson R.K."/>
        </authorList>
    </citation>
    <scope>NUCLEOTIDE SEQUENCE [LARGE SCALE GENOMIC DNA]</scope>
    <source>
        <strain evidence="2">DSM 14469</strain>
    </source>
</reference>
<evidence type="ECO:0000259" key="1">
    <source>
        <dbReference type="SMART" id="SM01324"/>
    </source>
</evidence>
<keyword evidence="3" id="KW-1185">Reference proteome</keyword>
<protein>
    <recommendedName>
        <fullName evidence="1">YARHG domain-containing protein</fullName>
    </recommendedName>
</protein>
<dbReference type="InterPro" id="IPR025582">
    <property type="entry name" value="YARHG_dom"/>
</dbReference>
<dbReference type="Pfam" id="PF13308">
    <property type="entry name" value="YARHG"/>
    <property type="match status" value="1"/>
</dbReference>
<dbReference type="STRING" id="168384.SAMN05660368_04128"/>
<dbReference type="SMART" id="SM01324">
    <property type="entry name" value="YARHG"/>
    <property type="match status" value="1"/>
</dbReference>
<feature type="domain" description="YARHG" evidence="1">
    <location>
        <begin position="464"/>
        <end position="549"/>
    </location>
</feature>
<accession>C6LKA4</accession>
<dbReference type="eggNOG" id="COG1033">
    <property type="taxonomic scope" value="Bacteria"/>
</dbReference>
<gene>
    <name evidence="2" type="ORF">BRYFOR_09091</name>
</gene>
<proteinExistence type="predicted"/>
<evidence type="ECO:0000313" key="3">
    <source>
        <dbReference type="Proteomes" id="UP000005561"/>
    </source>
</evidence>
<organism evidence="2 3">
    <name type="scientific">Marvinbryantia formatexigens DSM 14469</name>
    <dbReference type="NCBI Taxonomy" id="478749"/>
    <lineage>
        <taxon>Bacteria</taxon>
        <taxon>Bacillati</taxon>
        <taxon>Bacillota</taxon>
        <taxon>Clostridia</taxon>
        <taxon>Lachnospirales</taxon>
        <taxon>Lachnospiraceae</taxon>
        <taxon>Marvinbryantia</taxon>
    </lineage>
</organism>
<dbReference type="AlphaFoldDB" id="C6LKA4"/>
<dbReference type="Gene3D" id="1.20.58.1690">
    <property type="match status" value="1"/>
</dbReference>
<dbReference type="InterPro" id="IPR038434">
    <property type="entry name" value="YARHG_sf"/>
</dbReference>
<dbReference type="RefSeq" id="WP_006863853.1">
    <property type="nucleotide sequence ID" value="NZ_ACCL02000023.1"/>
</dbReference>